<proteinExistence type="predicted"/>
<dbReference type="EMBL" id="MF063068">
    <property type="protein sequence ID" value="ARV77348.1"/>
    <property type="molecule type" value="Genomic_DNA"/>
</dbReference>
<evidence type="ECO:0000256" key="1">
    <source>
        <dbReference type="SAM" id="Coils"/>
    </source>
</evidence>
<evidence type="ECO:0000313" key="3">
    <source>
        <dbReference type="EMBL" id="ARV77348.1"/>
    </source>
</evidence>
<reference evidence="3 4" key="1">
    <citation type="submission" date="2017-05" db="EMBL/GenBank/DDBJ databases">
        <authorList>
            <person name="Song R."/>
            <person name="Chenine A.L."/>
            <person name="Ruprecht R.M."/>
        </authorList>
    </citation>
    <scope>NUCLEOTIDE SEQUENCE [LARGE SCALE GENOMIC DNA]</scope>
</reference>
<accession>A0A1Y0T1D9</accession>
<protein>
    <submittedName>
        <fullName evidence="3">Uncharacterized protein</fullName>
    </submittedName>
</protein>
<dbReference type="Proteomes" id="UP000224829">
    <property type="component" value="Segment"/>
</dbReference>
<evidence type="ECO:0000313" key="4">
    <source>
        <dbReference type="Proteomes" id="UP000224829"/>
    </source>
</evidence>
<keyword evidence="4" id="KW-1185">Reference proteome</keyword>
<sequence length="128" mass="14022">MLKEIGKAILMRAVSVLIAIALVAAYANFKESMKQRRKLALDAAKASNKVSQLTGVQLMEQLLKELSAEVEAQLATYETATAEVKSKMKTDLMVFWAARGSKIDNGSIRDIYLTTVNNIANTAFPEKA</sequence>
<keyword evidence="2" id="KW-0472">Membrane</keyword>
<feature type="transmembrane region" description="Helical" evidence="2">
    <location>
        <begin position="6"/>
        <end position="29"/>
    </location>
</feature>
<evidence type="ECO:0000256" key="2">
    <source>
        <dbReference type="SAM" id="Phobius"/>
    </source>
</evidence>
<organism evidence="3 4">
    <name type="scientific">Pseudomonas phage Noxifer</name>
    <dbReference type="NCBI Taxonomy" id="2006684"/>
    <lineage>
        <taxon>Viruses</taxon>
        <taxon>Duplodnaviria</taxon>
        <taxon>Heunggongvirae</taxon>
        <taxon>Uroviricota</taxon>
        <taxon>Caudoviricetes</taxon>
        <taxon>Chimalliviridae</taxon>
        <taxon>Noxifervirus</taxon>
        <taxon>Noxifervirus noxifer</taxon>
    </lineage>
</organism>
<name>A0A1Y0T1D9_9CAUD</name>
<keyword evidence="1" id="KW-0175">Coiled coil</keyword>
<gene>
    <name evidence="3" type="ORF">NOXIFER_179</name>
</gene>
<keyword evidence="2" id="KW-1133">Transmembrane helix</keyword>
<feature type="coiled-coil region" evidence="1">
    <location>
        <begin position="56"/>
        <end position="83"/>
    </location>
</feature>
<keyword evidence="2" id="KW-0812">Transmembrane</keyword>